<evidence type="ECO:0000313" key="1">
    <source>
        <dbReference type="EMBL" id="MBB5264354.1"/>
    </source>
</evidence>
<dbReference type="AlphaFoldDB" id="A0A7W8M4Z3"/>
<dbReference type="InterPro" id="IPR014998">
    <property type="entry name" value="DUF1848"/>
</dbReference>
<gene>
    <name evidence="1" type="ORF">HNP82_001465</name>
</gene>
<sequence>MIISVSRRTDIPALYSPWFFNRLKEQYVLVRNPVNFHQISRVPLSPQVVDAIVFWTKNPVPMLEHLSELKDYNYYFQFTLTPYDQDIEPGLPSKKDVLIPAFIALSKAIGYERVIWRYDPILLNRQYTIDRHIQSFQQMAQTLKGYTKKCVISFIDSYRNTARHKERLTLKEIRTEDMYRIAGHFSGIARNCGMELSTCGEAVDLSPYGIEHGRCIDPVLLHRITGRPLNVRKDPGQRKECGCVSSIDIGAYNTCINLCAYCYANYNEPLAHKNFALHNPASPLLFGEIGGNDRITERKMRSFFTDRTTQSGQDEARRTK</sequence>
<dbReference type="Pfam" id="PF08902">
    <property type="entry name" value="DUF1848"/>
    <property type="match status" value="1"/>
</dbReference>
<dbReference type="EMBL" id="JACHFW010000004">
    <property type="protein sequence ID" value="MBB5264354.1"/>
    <property type="molecule type" value="Genomic_DNA"/>
</dbReference>
<evidence type="ECO:0008006" key="3">
    <source>
        <dbReference type="Google" id="ProtNLM"/>
    </source>
</evidence>
<dbReference type="Proteomes" id="UP000543642">
    <property type="component" value="Unassembled WGS sequence"/>
</dbReference>
<name>A0A7W8M4Z3_9FIRM</name>
<comment type="caution">
    <text evidence="1">The sequence shown here is derived from an EMBL/GenBank/DDBJ whole genome shotgun (WGS) entry which is preliminary data.</text>
</comment>
<proteinExistence type="predicted"/>
<accession>A0A7W8M4Z3</accession>
<evidence type="ECO:0000313" key="2">
    <source>
        <dbReference type="Proteomes" id="UP000543642"/>
    </source>
</evidence>
<keyword evidence="2" id="KW-1185">Reference proteome</keyword>
<organism evidence="1 2">
    <name type="scientific">Catenibacillus scindens</name>
    <dbReference type="NCBI Taxonomy" id="673271"/>
    <lineage>
        <taxon>Bacteria</taxon>
        <taxon>Bacillati</taxon>
        <taxon>Bacillota</taxon>
        <taxon>Clostridia</taxon>
        <taxon>Lachnospirales</taxon>
        <taxon>Lachnospiraceae</taxon>
        <taxon>Catenibacillus</taxon>
    </lineage>
</organism>
<protein>
    <recommendedName>
        <fullName evidence="3">DUF1848 domain-containing protein</fullName>
    </recommendedName>
</protein>
<dbReference type="RefSeq" id="WP_183772905.1">
    <property type="nucleotide sequence ID" value="NZ_JACHFW010000004.1"/>
</dbReference>
<reference evidence="1 2" key="1">
    <citation type="submission" date="2020-08" db="EMBL/GenBank/DDBJ databases">
        <title>Genomic Encyclopedia of Type Strains, Phase IV (KMG-IV): sequencing the most valuable type-strain genomes for metagenomic binning, comparative biology and taxonomic classification.</title>
        <authorList>
            <person name="Goeker M."/>
        </authorList>
    </citation>
    <scope>NUCLEOTIDE SEQUENCE [LARGE SCALE GENOMIC DNA]</scope>
    <source>
        <strain evidence="1 2">DSM 106146</strain>
    </source>
</reference>